<proteinExistence type="predicted"/>
<dbReference type="EMBL" id="AANZ01000027">
    <property type="protein sequence ID" value="EAQ77832.1"/>
    <property type="molecule type" value="Genomic_DNA"/>
</dbReference>
<evidence type="ECO:0000313" key="3">
    <source>
        <dbReference type="Proteomes" id="UP000004358"/>
    </source>
</evidence>
<organism evidence="2 3">
    <name type="scientific">Blastopirellula marina DSM 3645</name>
    <dbReference type="NCBI Taxonomy" id="314230"/>
    <lineage>
        <taxon>Bacteria</taxon>
        <taxon>Pseudomonadati</taxon>
        <taxon>Planctomycetota</taxon>
        <taxon>Planctomycetia</taxon>
        <taxon>Pirellulales</taxon>
        <taxon>Pirellulaceae</taxon>
        <taxon>Blastopirellula</taxon>
    </lineage>
</organism>
<evidence type="ECO:0000313" key="2">
    <source>
        <dbReference type="EMBL" id="EAQ77832.1"/>
    </source>
</evidence>
<keyword evidence="1" id="KW-1133">Transmembrane helix</keyword>
<dbReference type="STRING" id="314230.DSM3645_06009"/>
<protein>
    <submittedName>
        <fullName evidence="2">Uncharacterized protein</fullName>
    </submittedName>
</protein>
<dbReference type="RefSeq" id="WP_002654797.1">
    <property type="nucleotide sequence ID" value="NZ_CH672377.1"/>
</dbReference>
<gene>
    <name evidence="2" type="ORF">DSM3645_06009</name>
</gene>
<keyword evidence="1" id="KW-0472">Membrane</keyword>
<feature type="transmembrane region" description="Helical" evidence="1">
    <location>
        <begin position="69"/>
        <end position="91"/>
    </location>
</feature>
<sequence>MKTAAIYVWIIFALIFVAIGAGLIIGFGSGVISMQGTEVTIRWDAPLSGRVPYDRNDVQFHNFYATTSIYFFVALLTVPLALLAIIAAALFSRGSRQRELA</sequence>
<dbReference type="AlphaFoldDB" id="A4A046"/>
<dbReference type="Proteomes" id="UP000004358">
    <property type="component" value="Unassembled WGS sequence"/>
</dbReference>
<reference evidence="2 3" key="1">
    <citation type="submission" date="2006-02" db="EMBL/GenBank/DDBJ databases">
        <authorList>
            <person name="Amann R."/>
            <person name="Ferriera S."/>
            <person name="Johnson J."/>
            <person name="Kravitz S."/>
            <person name="Halpern A."/>
            <person name="Remington K."/>
            <person name="Beeson K."/>
            <person name="Tran B."/>
            <person name="Rogers Y.-H."/>
            <person name="Friedman R."/>
            <person name="Venter J.C."/>
        </authorList>
    </citation>
    <scope>NUCLEOTIDE SEQUENCE [LARGE SCALE GENOMIC DNA]</scope>
    <source>
        <strain evidence="2 3">DSM 3645</strain>
    </source>
</reference>
<evidence type="ECO:0000256" key="1">
    <source>
        <dbReference type="SAM" id="Phobius"/>
    </source>
</evidence>
<keyword evidence="1" id="KW-0812">Transmembrane</keyword>
<accession>A4A046</accession>
<feature type="transmembrane region" description="Helical" evidence="1">
    <location>
        <begin position="7"/>
        <end position="32"/>
    </location>
</feature>
<name>A4A046_9BACT</name>
<comment type="caution">
    <text evidence="2">The sequence shown here is derived from an EMBL/GenBank/DDBJ whole genome shotgun (WGS) entry which is preliminary data.</text>
</comment>
<dbReference type="HOGENOM" id="CLU_2286002_0_0_0"/>